<dbReference type="PANTHER" id="PTHR46984">
    <property type="entry name" value="LEUCINE-RICH REPEAT-CONTAINING PROTEIN 71"/>
    <property type="match status" value="1"/>
</dbReference>
<evidence type="ECO:0000313" key="2">
    <source>
        <dbReference type="EMBL" id="CAK1549287.1"/>
    </source>
</evidence>
<evidence type="ECO:0000256" key="1">
    <source>
        <dbReference type="SAM" id="MobiDB-lite"/>
    </source>
</evidence>
<proteinExistence type="predicted"/>
<organism evidence="2 3">
    <name type="scientific">Leptosia nina</name>
    <dbReference type="NCBI Taxonomy" id="320188"/>
    <lineage>
        <taxon>Eukaryota</taxon>
        <taxon>Metazoa</taxon>
        <taxon>Ecdysozoa</taxon>
        <taxon>Arthropoda</taxon>
        <taxon>Hexapoda</taxon>
        <taxon>Insecta</taxon>
        <taxon>Pterygota</taxon>
        <taxon>Neoptera</taxon>
        <taxon>Endopterygota</taxon>
        <taxon>Lepidoptera</taxon>
        <taxon>Glossata</taxon>
        <taxon>Ditrysia</taxon>
        <taxon>Papilionoidea</taxon>
        <taxon>Pieridae</taxon>
        <taxon>Pierinae</taxon>
        <taxon>Leptosia</taxon>
    </lineage>
</organism>
<dbReference type="Pfam" id="PF13516">
    <property type="entry name" value="LRR_6"/>
    <property type="match status" value="2"/>
</dbReference>
<dbReference type="SMART" id="SM00368">
    <property type="entry name" value="LRR_RI"/>
    <property type="match status" value="4"/>
</dbReference>
<accession>A0AAV1JIC8</accession>
<dbReference type="EMBL" id="CAVLEF010000011">
    <property type="protein sequence ID" value="CAK1549287.1"/>
    <property type="molecule type" value="Genomic_DNA"/>
</dbReference>
<comment type="caution">
    <text evidence="2">The sequence shown here is derived from an EMBL/GenBank/DDBJ whole genome shotgun (WGS) entry which is preliminary data.</text>
</comment>
<keyword evidence="3" id="KW-1185">Reference proteome</keyword>
<dbReference type="SUPFAM" id="SSF52047">
    <property type="entry name" value="RNI-like"/>
    <property type="match status" value="1"/>
</dbReference>
<dbReference type="InterPro" id="IPR032675">
    <property type="entry name" value="LRR_dom_sf"/>
</dbReference>
<dbReference type="Proteomes" id="UP001497472">
    <property type="component" value="Unassembled WGS sequence"/>
</dbReference>
<evidence type="ECO:0000313" key="3">
    <source>
        <dbReference type="Proteomes" id="UP001497472"/>
    </source>
</evidence>
<reference evidence="2 3" key="1">
    <citation type="submission" date="2023-11" db="EMBL/GenBank/DDBJ databases">
        <authorList>
            <person name="Okamura Y."/>
        </authorList>
    </citation>
    <scope>NUCLEOTIDE SEQUENCE [LARGE SCALE GENOMIC DNA]</scope>
</reference>
<gene>
    <name evidence="2" type="ORF">LNINA_LOCUS8598</name>
</gene>
<sequence length="414" mass="47077">MKRQKKSKRDKSASHTFTQGPGSAPKQSKAPPVEEIENEVPIGAILNPLGQLLELQFFHTTVPGLLLRILALCIPYQHHLTRITIRWGIIDCYTIHEINRILPQSQISELYLDDSPLPHRCYALLLIYQTRLKCLSLDRCRLDDDDCIEIASKLVHPYPASKNITTLSMASNMISNTGAGSLATMLRSNRQLRHLNLTGNRISNNGAVAILTSLMHFPLTTDEIVSKRLRTIQYIKLRQEIYSKCFNEVLISSAGVENRSDDRRASRKKPTARLKSVPATSLIKALSEEDAIAKAKMMTTELIGTNNEPFNRDYTFVRDGLLYSNGNLTLCYLNLSYNNLGHPSTVKLVEVMQYQEERRRSELGLVRVVLDGNPLPESSYELQQMQRLFDRTDMTNVIKTVRKSEKISQRIVRR</sequence>
<dbReference type="InterPro" id="IPR001611">
    <property type="entry name" value="Leu-rich_rpt"/>
</dbReference>
<feature type="region of interest" description="Disordered" evidence="1">
    <location>
        <begin position="1"/>
        <end position="33"/>
    </location>
</feature>
<dbReference type="InterPro" id="IPR053040">
    <property type="entry name" value="LRR-containing_protein_71"/>
</dbReference>
<dbReference type="PROSITE" id="PS51450">
    <property type="entry name" value="LRR"/>
    <property type="match status" value="1"/>
</dbReference>
<dbReference type="PANTHER" id="PTHR46984:SF1">
    <property type="entry name" value="LEUCINE-RICH REPEAT-CONTAINING PROTEIN 71"/>
    <property type="match status" value="1"/>
</dbReference>
<protein>
    <submittedName>
        <fullName evidence="2">Uncharacterized protein</fullName>
    </submittedName>
</protein>
<name>A0AAV1JIC8_9NEOP</name>
<dbReference type="Gene3D" id="3.80.10.10">
    <property type="entry name" value="Ribonuclease Inhibitor"/>
    <property type="match status" value="1"/>
</dbReference>
<dbReference type="AlphaFoldDB" id="A0AAV1JIC8"/>